<keyword evidence="2" id="KW-1185">Reference proteome</keyword>
<sequence length="288" mass="32695">MCSVKEMGVKPIADIKLMLVRMPRYHSLKEIRESVKAYSSESFEVVSHYNRNSDENEAPNLFSNAIHTIVISDNLIVVSGQTCDMLTSGIQRCYASIGIKLPQEDIKSILSVPLDYIDTCGMDYSEFFLCYESIIMMCPDYNSLNPLMMSTRSLRSMMFGICETSETYLAGLKCAEEKSDKFHQYTANCFGLRHFSAAVDAVASKNWTIFCENLNNEISCVETVLNAFECGDGFLEVTKTFLYTAQPLNCMDDSSYWDWVRKYGGNEGSVLRLSWISLMLCFIFNFTL</sequence>
<organism evidence="1 2">
    <name type="scientific">Magallana gigas</name>
    <name type="common">Pacific oyster</name>
    <name type="synonym">Crassostrea gigas</name>
    <dbReference type="NCBI Taxonomy" id="29159"/>
    <lineage>
        <taxon>Eukaryota</taxon>
        <taxon>Metazoa</taxon>
        <taxon>Spiralia</taxon>
        <taxon>Lophotrochozoa</taxon>
        <taxon>Mollusca</taxon>
        <taxon>Bivalvia</taxon>
        <taxon>Autobranchia</taxon>
        <taxon>Pteriomorphia</taxon>
        <taxon>Ostreida</taxon>
        <taxon>Ostreoidea</taxon>
        <taxon>Ostreidae</taxon>
        <taxon>Magallana</taxon>
    </lineage>
</organism>
<evidence type="ECO:0000313" key="2">
    <source>
        <dbReference type="Proteomes" id="UP000005408"/>
    </source>
</evidence>
<dbReference type="Proteomes" id="UP000005408">
    <property type="component" value="Unassembled WGS sequence"/>
</dbReference>
<accession>A0A8W8L365</accession>
<name>A0A8W8L365_MAGGI</name>
<evidence type="ECO:0000313" key="1">
    <source>
        <dbReference type="EnsemblMetazoa" id="G26403.2:cds"/>
    </source>
</evidence>
<dbReference type="EnsemblMetazoa" id="G26403.2">
    <property type="protein sequence ID" value="G26403.2:cds"/>
    <property type="gene ID" value="G26403"/>
</dbReference>
<protein>
    <submittedName>
        <fullName evidence="1">Uncharacterized protein</fullName>
    </submittedName>
</protein>
<proteinExistence type="predicted"/>
<dbReference type="AlphaFoldDB" id="A0A8W8L365"/>
<reference evidence="1" key="1">
    <citation type="submission" date="2022-08" db="UniProtKB">
        <authorList>
            <consortium name="EnsemblMetazoa"/>
        </authorList>
    </citation>
    <scope>IDENTIFICATION</scope>
    <source>
        <strain evidence="1">05x7-T-G4-1.051#20</strain>
    </source>
</reference>